<dbReference type="AlphaFoldDB" id="A0A0C3KBM5"/>
<dbReference type="EMBL" id="KN831961">
    <property type="protein sequence ID" value="KIO07042.1"/>
    <property type="molecule type" value="Genomic_DNA"/>
</dbReference>
<evidence type="ECO:0000313" key="1">
    <source>
        <dbReference type="EMBL" id="KIO07042.1"/>
    </source>
</evidence>
<organism evidence="1 2">
    <name type="scientific">Pisolithus tinctorius Marx 270</name>
    <dbReference type="NCBI Taxonomy" id="870435"/>
    <lineage>
        <taxon>Eukaryota</taxon>
        <taxon>Fungi</taxon>
        <taxon>Dikarya</taxon>
        <taxon>Basidiomycota</taxon>
        <taxon>Agaricomycotina</taxon>
        <taxon>Agaricomycetes</taxon>
        <taxon>Agaricomycetidae</taxon>
        <taxon>Boletales</taxon>
        <taxon>Sclerodermatineae</taxon>
        <taxon>Pisolithaceae</taxon>
        <taxon>Pisolithus</taxon>
    </lineage>
</organism>
<proteinExistence type="predicted"/>
<protein>
    <submittedName>
        <fullName evidence="1">Uncharacterized protein</fullName>
    </submittedName>
</protein>
<dbReference type="HOGENOM" id="CLU_2980055_0_0_1"/>
<evidence type="ECO:0000313" key="2">
    <source>
        <dbReference type="Proteomes" id="UP000054217"/>
    </source>
</evidence>
<dbReference type="Proteomes" id="UP000054217">
    <property type="component" value="Unassembled WGS sequence"/>
</dbReference>
<keyword evidence="2" id="KW-1185">Reference proteome</keyword>
<dbReference type="InParanoid" id="A0A0C3KBM5"/>
<sequence>MDGSGDYLSSPSLFIASISTAATPLRATSLASQVLDPPPYFLSTPSQDRLQLHISPYL</sequence>
<reference evidence="2" key="2">
    <citation type="submission" date="2015-01" db="EMBL/GenBank/DDBJ databases">
        <title>Evolutionary Origins and Diversification of the Mycorrhizal Mutualists.</title>
        <authorList>
            <consortium name="DOE Joint Genome Institute"/>
            <consortium name="Mycorrhizal Genomics Consortium"/>
            <person name="Kohler A."/>
            <person name="Kuo A."/>
            <person name="Nagy L.G."/>
            <person name="Floudas D."/>
            <person name="Copeland A."/>
            <person name="Barry K.W."/>
            <person name="Cichocki N."/>
            <person name="Veneault-Fourrey C."/>
            <person name="LaButti K."/>
            <person name="Lindquist E.A."/>
            <person name="Lipzen A."/>
            <person name="Lundell T."/>
            <person name="Morin E."/>
            <person name="Murat C."/>
            <person name="Riley R."/>
            <person name="Ohm R."/>
            <person name="Sun H."/>
            <person name="Tunlid A."/>
            <person name="Henrissat B."/>
            <person name="Grigoriev I.V."/>
            <person name="Hibbett D.S."/>
            <person name="Martin F."/>
        </authorList>
    </citation>
    <scope>NUCLEOTIDE SEQUENCE [LARGE SCALE GENOMIC DNA]</scope>
    <source>
        <strain evidence="2">Marx 270</strain>
    </source>
</reference>
<name>A0A0C3KBM5_PISTI</name>
<gene>
    <name evidence="1" type="ORF">M404DRAFT_998478</name>
</gene>
<accession>A0A0C3KBM5</accession>
<reference evidence="1 2" key="1">
    <citation type="submission" date="2014-04" db="EMBL/GenBank/DDBJ databases">
        <authorList>
            <consortium name="DOE Joint Genome Institute"/>
            <person name="Kuo A."/>
            <person name="Kohler A."/>
            <person name="Costa M.D."/>
            <person name="Nagy L.G."/>
            <person name="Floudas D."/>
            <person name="Copeland A."/>
            <person name="Barry K.W."/>
            <person name="Cichocki N."/>
            <person name="Veneault-Fourrey C."/>
            <person name="LaButti K."/>
            <person name="Lindquist E.A."/>
            <person name="Lipzen A."/>
            <person name="Lundell T."/>
            <person name="Morin E."/>
            <person name="Murat C."/>
            <person name="Sun H."/>
            <person name="Tunlid A."/>
            <person name="Henrissat B."/>
            <person name="Grigoriev I.V."/>
            <person name="Hibbett D.S."/>
            <person name="Martin F."/>
            <person name="Nordberg H.P."/>
            <person name="Cantor M.N."/>
            <person name="Hua S.X."/>
        </authorList>
    </citation>
    <scope>NUCLEOTIDE SEQUENCE [LARGE SCALE GENOMIC DNA]</scope>
    <source>
        <strain evidence="1 2">Marx 270</strain>
    </source>
</reference>